<accession>A0ACB8FE75</accession>
<evidence type="ECO:0000313" key="2">
    <source>
        <dbReference type="Proteomes" id="UP000827872"/>
    </source>
</evidence>
<proteinExistence type="predicted"/>
<protein>
    <submittedName>
        <fullName evidence="1">Vacuolar protein sorting-associated protein 13B</fullName>
    </submittedName>
</protein>
<comment type="caution">
    <text evidence="1">The sequence shown here is derived from an EMBL/GenBank/DDBJ whole genome shotgun (WGS) entry which is preliminary data.</text>
</comment>
<organism evidence="1 2">
    <name type="scientific">Sphaerodactylus townsendi</name>
    <dbReference type="NCBI Taxonomy" id="933632"/>
    <lineage>
        <taxon>Eukaryota</taxon>
        <taxon>Metazoa</taxon>
        <taxon>Chordata</taxon>
        <taxon>Craniata</taxon>
        <taxon>Vertebrata</taxon>
        <taxon>Euteleostomi</taxon>
        <taxon>Lepidosauria</taxon>
        <taxon>Squamata</taxon>
        <taxon>Bifurcata</taxon>
        <taxon>Gekkota</taxon>
        <taxon>Sphaerodactylidae</taxon>
        <taxon>Sphaerodactylus</taxon>
    </lineage>
</organism>
<name>A0ACB8FE75_9SAUR</name>
<reference evidence="1" key="1">
    <citation type="submission" date="2021-08" db="EMBL/GenBank/DDBJ databases">
        <title>The first chromosome-level gecko genome reveals the dynamic sex chromosomes of Neotropical dwarf geckos (Sphaerodactylidae: Sphaerodactylus).</title>
        <authorList>
            <person name="Pinto B.J."/>
            <person name="Keating S.E."/>
            <person name="Gamble T."/>
        </authorList>
    </citation>
    <scope>NUCLEOTIDE SEQUENCE</scope>
    <source>
        <strain evidence="1">TG3544</strain>
    </source>
</reference>
<dbReference type="EMBL" id="CM037622">
    <property type="protein sequence ID" value="KAH8003775.1"/>
    <property type="molecule type" value="Genomic_DNA"/>
</dbReference>
<dbReference type="Proteomes" id="UP000827872">
    <property type="component" value="Linkage Group LG09"/>
</dbReference>
<evidence type="ECO:0000313" key="1">
    <source>
        <dbReference type="EMBL" id="KAH8003775.1"/>
    </source>
</evidence>
<keyword evidence="2" id="KW-1185">Reference proteome</keyword>
<gene>
    <name evidence="1" type="primary">VPS13B_3</name>
    <name evidence="1" type="ORF">K3G42_023966</name>
</gene>
<sequence>MSYRLSIINGTTFLLDINDFLIKTSLKEKSRTLVGPFYCSVTMEAKWCKHSGNPGPELSVPKVHVDVRGGLMQVFWGQEHLNCLVLIHELLQGYLLQEEKMEGQSFGLMCAAPHPTERKQDSKTEHTSDDLRTGLFQYIQDAEAQKLPNAYEVVFYNETEDNPGMMLWRYPEPRVLTLVRITPVPFNTTEDPDISTADLGDVLQKLIITSLVYKE</sequence>